<proteinExistence type="predicted"/>
<dbReference type="AlphaFoldDB" id="A0A1G5HIC1"/>
<sequence length="80" mass="9120">MKKNFGVLLLFLLLGWMAGAWIAKALQPVKAVAFLTKVTTIRWSPQADLDIFSYDLSFQFQMSLLSLIGIIAAVWLYRRL</sequence>
<evidence type="ECO:0000256" key="1">
    <source>
        <dbReference type="SAM" id="Phobius"/>
    </source>
</evidence>
<keyword evidence="1" id="KW-0472">Membrane</keyword>
<dbReference type="InterPro" id="IPR025470">
    <property type="entry name" value="DUF4321"/>
</dbReference>
<feature type="transmembrane region" description="Helical" evidence="1">
    <location>
        <begin position="58"/>
        <end position="77"/>
    </location>
</feature>
<dbReference type="EMBL" id="FMVM01000007">
    <property type="protein sequence ID" value="SCY63536.1"/>
    <property type="molecule type" value="Genomic_DNA"/>
</dbReference>
<protein>
    <recommendedName>
        <fullName evidence="4">DUF4321 domain-containing protein</fullName>
    </recommendedName>
</protein>
<keyword evidence="3" id="KW-1185">Reference proteome</keyword>
<evidence type="ECO:0000313" key="2">
    <source>
        <dbReference type="EMBL" id="SCY63536.1"/>
    </source>
</evidence>
<dbReference type="RefSeq" id="WP_090919108.1">
    <property type="nucleotide sequence ID" value="NZ_FMVM01000007.1"/>
</dbReference>
<accession>A0A1G5HIC1</accession>
<name>A0A1G5HIC1_9BACL</name>
<reference evidence="3" key="1">
    <citation type="submission" date="2016-10" db="EMBL/GenBank/DDBJ databases">
        <authorList>
            <person name="Varghese N."/>
            <person name="Submissions S."/>
        </authorList>
    </citation>
    <scope>NUCLEOTIDE SEQUENCE [LARGE SCALE GENOMIC DNA]</scope>
    <source>
        <strain evidence="3">BL9</strain>
    </source>
</reference>
<dbReference type="STRING" id="582692.SAMN05720606_10724"/>
<evidence type="ECO:0008006" key="4">
    <source>
        <dbReference type="Google" id="ProtNLM"/>
    </source>
</evidence>
<dbReference type="Proteomes" id="UP000198538">
    <property type="component" value="Unassembled WGS sequence"/>
</dbReference>
<gene>
    <name evidence="2" type="ORF">SAMN05720606_10724</name>
</gene>
<dbReference type="Pfam" id="PF14209">
    <property type="entry name" value="DUF4321"/>
    <property type="match status" value="1"/>
</dbReference>
<keyword evidence="1" id="KW-1133">Transmembrane helix</keyword>
<evidence type="ECO:0000313" key="3">
    <source>
        <dbReference type="Proteomes" id="UP000198538"/>
    </source>
</evidence>
<organism evidence="2 3">
    <name type="scientific">Paenibacillus polysaccharolyticus</name>
    <dbReference type="NCBI Taxonomy" id="582692"/>
    <lineage>
        <taxon>Bacteria</taxon>
        <taxon>Bacillati</taxon>
        <taxon>Bacillota</taxon>
        <taxon>Bacilli</taxon>
        <taxon>Bacillales</taxon>
        <taxon>Paenibacillaceae</taxon>
        <taxon>Paenibacillus</taxon>
    </lineage>
</organism>
<keyword evidence="1" id="KW-0812">Transmembrane</keyword>